<dbReference type="EMBL" id="CP123384">
    <property type="protein sequence ID" value="XCC93103.1"/>
    <property type="molecule type" value="Genomic_DNA"/>
</dbReference>
<dbReference type="InterPro" id="IPR007138">
    <property type="entry name" value="ABM_dom"/>
</dbReference>
<dbReference type="Pfam" id="PF03992">
    <property type="entry name" value="ABM"/>
    <property type="match status" value="1"/>
</dbReference>
<reference evidence="2" key="1">
    <citation type="submission" date="2023-02" db="EMBL/GenBank/DDBJ databases">
        <title>Description and genomic characterization of Salipiger bruguierae sp. nov., isolated from the sediment of mangrove plant Bruguiera sexangula.</title>
        <authorList>
            <person name="Long M."/>
        </authorList>
    </citation>
    <scope>NUCLEOTIDE SEQUENCE</scope>
    <source>
        <strain evidence="2">H15</strain>
    </source>
</reference>
<gene>
    <name evidence="2" type="ORF">PVT71_11525</name>
</gene>
<accession>A0AAU8AFX6</accession>
<dbReference type="Gene3D" id="3.30.70.100">
    <property type="match status" value="1"/>
</dbReference>
<evidence type="ECO:0000259" key="1">
    <source>
        <dbReference type="Pfam" id="PF03992"/>
    </source>
</evidence>
<keyword evidence="2" id="KW-0503">Monooxygenase</keyword>
<dbReference type="InterPro" id="IPR011008">
    <property type="entry name" value="Dimeric_a/b-barrel"/>
</dbReference>
<evidence type="ECO:0000313" key="2">
    <source>
        <dbReference type="EMBL" id="XCC93103.1"/>
    </source>
</evidence>
<name>A0AAU8AFX6_9RHOB</name>
<keyword evidence="2" id="KW-0560">Oxidoreductase</keyword>
<organism evidence="2">
    <name type="scientific">Alloyangia sp. H15</name>
    <dbReference type="NCBI Taxonomy" id="3029062"/>
    <lineage>
        <taxon>Bacteria</taxon>
        <taxon>Pseudomonadati</taxon>
        <taxon>Pseudomonadota</taxon>
        <taxon>Alphaproteobacteria</taxon>
        <taxon>Rhodobacterales</taxon>
        <taxon>Roseobacteraceae</taxon>
        <taxon>Alloyangia</taxon>
    </lineage>
</organism>
<protein>
    <submittedName>
        <fullName evidence="2">Antibiotic biosynthesis monooxygenase</fullName>
    </submittedName>
</protein>
<dbReference type="GO" id="GO:0004497">
    <property type="term" value="F:monooxygenase activity"/>
    <property type="evidence" value="ECO:0007669"/>
    <property type="project" value="UniProtKB-KW"/>
</dbReference>
<proteinExistence type="predicted"/>
<dbReference type="SUPFAM" id="SSF54909">
    <property type="entry name" value="Dimeric alpha+beta barrel"/>
    <property type="match status" value="1"/>
</dbReference>
<dbReference type="AlphaFoldDB" id="A0AAU8AFX6"/>
<sequence length="106" mass="12039">MRAMTVVKFKPKPGMEEEFEALYKSLKREFDGLRRMSLVKSTDGGYFGVGEWDSFDHLVAARQAMQDNLDKFRHTLSSFSEDMGVTDAMSGNVAFRWKFDGAVNGQ</sequence>
<feature type="domain" description="ABM" evidence="1">
    <location>
        <begin position="5"/>
        <end position="63"/>
    </location>
</feature>
<dbReference type="RefSeq" id="WP_353471927.1">
    <property type="nucleotide sequence ID" value="NZ_CP123384.1"/>
</dbReference>